<evidence type="ECO:0000313" key="4">
    <source>
        <dbReference type="WBParaSite" id="PTRK_0000500500.1"/>
    </source>
</evidence>
<dbReference type="STRING" id="131310.A0A0N4ZBU7"/>
<evidence type="ECO:0000256" key="2">
    <source>
        <dbReference type="SAM" id="MobiDB-lite"/>
    </source>
</evidence>
<feature type="coiled-coil region" evidence="1">
    <location>
        <begin position="509"/>
        <end position="557"/>
    </location>
</feature>
<organism evidence="3 4">
    <name type="scientific">Parastrongyloides trichosuri</name>
    <name type="common">Possum-specific nematode worm</name>
    <dbReference type="NCBI Taxonomy" id="131310"/>
    <lineage>
        <taxon>Eukaryota</taxon>
        <taxon>Metazoa</taxon>
        <taxon>Ecdysozoa</taxon>
        <taxon>Nematoda</taxon>
        <taxon>Chromadorea</taxon>
        <taxon>Rhabditida</taxon>
        <taxon>Tylenchina</taxon>
        <taxon>Panagrolaimomorpha</taxon>
        <taxon>Strongyloidoidea</taxon>
        <taxon>Strongyloididae</taxon>
        <taxon>Parastrongyloides</taxon>
    </lineage>
</organism>
<feature type="coiled-coil region" evidence="1">
    <location>
        <begin position="929"/>
        <end position="956"/>
    </location>
</feature>
<feature type="coiled-coil region" evidence="1">
    <location>
        <begin position="237"/>
        <end position="313"/>
    </location>
</feature>
<feature type="coiled-coil region" evidence="1">
    <location>
        <begin position="140"/>
        <end position="174"/>
    </location>
</feature>
<sequence>MSDSSKNIDLDVSLISISKDSPHSLRKSRSNKRVSIQFDPNRSIVAAGVSEKLLNQPGLEDVKLYIEEIKNAYESATIESKETLEKLEELKKNFAKITDTYEKEEQRLKHCISESDYARVKLTEEIKSLRKHLSIKDQDDNTVKEKLNETLELYDELKNEMEGIKEENVKLKESVILLNCCEEKLSEYSEIVKVLVQDKEILEIRLSGLQTELEKCLLNNTSLVDDYVNLYLSNTTIDQLNKKNNNLLQEINKLREDKEVHDDIVNQLKNTISNLEIDLKYFQDQVVQQVKLIEKQQEDFKILTNEKNYLNEAVVLLSEELKDIFNLFTVTEDEFRNKIQYIESFYKEKIHEMETIRYNENEELLRKHNELIQMIEKRNQQKIEEMTSKEEKRISAMKQQFNEQLDIVTIAATSRSEDKIKELKDQVHAYEERIKELIKENTKISFERTALSDELEQAKIVYTSSLKEKCEGYRDLEEALGYATEEINKQNAYIESLNSKNEEYVITLKNSYEEEISRLIEQNGKLENQFTEKYSLCNQLQSELDIKYQEIESLKKQQTDILQQSISNGYENGTIDSNSILRELAEYKRYSYELQNSYNALKSSYDSQVNIINEGKVYTDFISKKLEEKDNLIQSLENQINDNFKKESKIELQTMVNSSINEDTDTSLECQNCEKLAKDNIGLEYKVQDLSSQIKFMQNQINGLKIQASSYSDKIEQLEQQIEVYEEERLENETKINEMNKRIMIIDNEKSNNSKEIYILQEQLLIANEQILSKDMKISELNSKLIELDVEKEKLISENMVQNNNQSKIESSISNEDYETLLMDSHILICDLRDFIDRVYITLESLMSRPFPTLPDVDYPSMINIAKAVIQLIELIPAKNSLIKNDNIVDTNIHSLINELNDKIRHLEDKLCENNLNWESFYKVEHDCRMSFEDKLKAAEEQINKLTAQLLEDRGIEEAQKVIADSSITVIPPELISSVPIGVKMKISILAAKLSTKMLDNDALLRANKEIADTNVLLQNRIDYYEEKLASVEKEESKYEVFENNKYTSNRCDSSDDKGFIQSDIPAVSNTESISSAISMIDSHNNSQDNQCITDEENAETFKNEELSLIVTLEKVNESEKIEREIEKNYIESSLNSTCVNVSLSKNNELLDNLSVQTTICEKNSEMLNNEIKAVFNSKIIESRNILLINADSNEKIENNKEIFLSETLNGTLINNTINEKQSIVNSNNIKNEDIEEKTKNGDEILTTINSIDMEKREKIERKVFVEKKYLKDNSSDKKPVCENKERALTRDKKSRCNIVDNVTLTPGEGSNKISSKKPPVSKKIITDFGEIFDPLQIPQIPQTEENIFENVFAQDTPKKQIIVPKSRGKGSTAVGKKKGIKKQAPENDIFTNFNLPDMIPEKDRVIKKESSANFNSFRSRGAFVAPDKICLNREPSTSRKHSEVNTPRSETPKDFVPVDFKKEPPKSILKPRALSKPKYTN</sequence>
<dbReference type="Proteomes" id="UP000038045">
    <property type="component" value="Unplaced"/>
</dbReference>
<feature type="region of interest" description="Disordered" evidence="2">
    <location>
        <begin position="1431"/>
        <end position="1482"/>
    </location>
</feature>
<accession>A0A0N4ZBU7</accession>
<feature type="coiled-coil region" evidence="1">
    <location>
        <begin position="66"/>
        <end position="107"/>
    </location>
</feature>
<feature type="coiled-coil region" evidence="1">
    <location>
        <begin position="687"/>
        <end position="742"/>
    </location>
</feature>
<feature type="coiled-coil region" evidence="1">
    <location>
        <begin position="358"/>
        <end position="440"/>
    </location>
</feature>
<feature type="coiled-coil region" evidence="1">
    <location>
        <begin position="1015"/>
        <end position="1045"/>
    </location>
</feature>
<reference evidence="4" key="1">
    <citation type="submission" date="2017-02" db="UniProtKB">
        <authorList>
            <consortium name="WormBaseParasite"/>
        </authorList>
    </citation>
    <scope>IDENTIFICATION</scope>
</reference>
<evidence type="ECO:0000313" key="3">
    <source>
        <dbReference type="Proteomes" id="UP000038045"/>
    </source>
</evidence>
<feature type="coiled-coil region" evidence="1">
    <location>
        <begin position="619"/>
        <end position="646"/>
    </location>
</feature>
<keyword evidence="3" id="KW-1185">Reference proteome</keyword>
<protein>
    <submittedName>
        <fullName evidence="4">Spc7 domain-containing protein</fullName>
    </submittedName>
</protein>
<evidence type="ECO:0000256" key="1">
    <source>
        <dbReference type="SAM" id="Coils"/>
    </source>
</evidence>
<proteinExistence type="predicted"/>
<keyword evidence="1" id="KW-0175">Coiled coil</keyword>
<name>A0A0N4ZBU7_PARTI</name>
<dbReference type="WBParaSite" id="PTRK_0000500500.1">
    <property type="protein sequence ID" value="PTRK_0000500500.1"/>
    <property type="gene ID" value="PTRK_0000500500"/>
</dbReference>